<keyword evidence="2" id="KW-1185">Reference proteome</keyword>
<name>A0A3M7RZD6_BRAPC</name>
<evidence type="ECO:0000313" key="2">
    <source>
        <dbReference type="Proteomes" id="UP000276133"/>
    </source>
</evidence>
<dbReference type="AlphaFoldDB" id="A0A3M7RZD6"/>
<comment type="caution">
    <text evidence="1">The sequence shown here is derived from an EMBL/GenBank/DDBJ whole genome shotgun (WGS) entry which is preliminary data.</text>
</comment>
<accession>A0A3M7RZD6</accession>
<dbReference type="EMBL" id="REGN01002352">
    <property type="protein sequence ID" value="RNA28718.1"/>
    <property type="molecule type" value="Genomic_DNA"/>
</dbReference>
<organism evidence="1 2">
    <name type="scientific">Brachionus plicatilis</name>
    <name type="common">Marine rotifer</name>
    <name type="synonym">Brachionus muelleri</name>
    <dbReference type="NCBI Taxonomy" id="10195"/>
    <lineage>
        <taxon>Eukaryota</taxon>
        <taxon>Metazoa</taxon>
        <taxon>Spiralia</taxon>
        <taxon>Gnathifera</taxon>
        <taxon>Rotifera</taxon>
        <taxon>Eurotatoria</taxon>
        <taxon>Monogononta</taxon>
        <taxon>Pseudotrocha</taxon>
        <taxon>Ploima</taxon>
        <taxon>Brachionidae</taxon>
        <taxon>Brachionus</taxon>
    </lineage>
</organism>
<dbReference type="Proteomes" id="UP000276133">
    <property type="component" value="Unassembled WGS sequence"/>
</dbReference>
<evidence type="ECO:0000313" key="1">
    <source>
        <dbReference type="EMBL" id="RNA28718.1"/>
    </source>
</evidence>
<gene>
    <name evidence="1" type="ORF">BpHYR1_040634</name>
</gene>
<protein>
    <submittedName>
        <fullName evidence="1">Uncharacterized protein</fullName>
    </submittedName>
</protein>
<sequence>MAFNRDIKRDQLSNPECTDEHHLVKGKQGAFASLLKLNFLGIDTKYLCPFMKGQLFKIFIRPTLYYCLENEHLHKFKTNQIKRCWDPYKRILNRPKFSETVTVFALDGQPLNGRSFGRSARRSNFWTARINGLKTFFSTFFIILIIKKEFRECNIKSCINCKSLLMMCKISAKCTTLDYIEI</sequence>
<proteinExistence type="predicted"/>
<reference evidence="1 2" key="1">
    <citation type="journal article" date="2018" name="Sci. Rep.">
        <title>Genomic signatures of local adaptation to the degree of environmental predictability in rotifers.</title>
        <authorList>
            <person name="Franch-Gras L."/>
            <person name="Hahn C."/>
            <person name="Garcia-Roger E.M."/>
            <person name="Carmona M.J."/>
            <person name="Serra M."/>
            <person name="Gomez A."/>
        </authorList>
    </citation>
    <scope>NUCLEOTIDE SEQUENCE [LARGE SCALE GENOMIC DNA]</scope>
    <source>
        <strain evidence="1">HYR1</strain>
    </source>
</reference>